<proteinExistence type="predicted"/>
<reference evidence="2 3" key="1">
    <citation type="submission" date="2015-11" db="EMBL/GenBank/DDBJ databases">
        <title>Draft genome of Sulfurovum riftiae 1812E, a member of the Epsilonproteobacteria isolated from the tube of the deep-sea hydrothermal vent tubewom Riftia pachyptila.</title>
        <authorList>
            <person name="Vetriani C."/>
            <person name="Giovannelli D."/>
        </authorList>
    </citation>
    <scope>NUCLEOTIDE SEQUENCE [LARGE SCALE GENOMIC DNA]</scope>
    <source>
        <strain evidence="2 3">1812E</strain>
    </source>
</reference>
<keyword evidence="1" id="KW-0812">Transmembrane</keyword>
<evidence type="ECO:0000313" key="2">
    <source>
        <dbReference type="EMBL" id="KYJ87239.1"/>
    </source>
</evidence>
<sequence length="59" mass="6593">MDDEKKVIINGIDIPFMDLVVLLIKLALASIPAMIVIFGFLSLMSTIFGGVFNLFMFRI</sequence>
<gene>
    <name evidence="2" type="ORF">AS592_02550</name>
</gene>
<evidence type="ECO:0000313" key="3">
    <source>
        <dbReference type="Proteomes" id="UP000075359"/>
    </source>
</evidence>
<dbReference type="EMBL" id="LNKT01000002">
    <property type="protein sequence ID" value="KYJ87239.1"/>
    <property type="molecule type" value="Genomic_DNA"/>
</dbReference>
<evidence type="ECO:0000256" key="1">
    <source>
        <dbReference type="SAM" id="Phobius"/>
    </source>
</evidence>
<dbReference type="STRING" id="1630136.AS592_02550"/>
<organism evidence="2 3">
    <name type="scientific">Sulfurovum riftiae</name>
    <dbReference type="NCBI Taxonomy" id="1630136"/>
    <lineage>
        <taxon>Bacteria</taxon>
        <taxon>Pseudomonadati</taxon>
        <taxon>Campylobacterota</taxon>
        <taxon>Epsilonproteobacteria</taxon>
        <taxon>Campylobacterales</taxon>
        <taxon>Sulfurovaceae</taxon>
        <taxon>Sulfurovum</taxon>
    </lineage>
</organism>
<dbReference type="Proteomes" id="UP000075359">
    <property type="component" value="Unassembled WGS sequence"/>
</dbReference>
<feature type="transmembrane region" description="Helical" evidence="1">
    <location>
        <begin position="34"/>
        <end position="57"/>
    </location>
</feature>
<accession>A0A151CIB9</accession>
<keyword evidence="1" id="KW-0472">Membrane</keyword>
<name>A0A151CIB9_9BACT</name>
<dbReference type="RefSeq" id="WP_067328943.1">
    <property type="nucleotide sequence ID" value="NZ_LNKT01000002.1"/>
</dbReference>
<feature type="transmembrane region" description="Helical" evidence="1">
    <location>
        <begin position="7"/>
        <end position="28"/>
    </location>
</feature>
<protein>
    <submittedName>
        <fullName evidence="2">Uncharacterized protein</fullName>
    </submittedName>
</protein>
<keyword evidence="3" id="KW-1185">Reference proteome</keyword>
<keyword evidence="1" id="KW-1133">Transmembrane helix</keyword>
<comment type="caution">
    <text evidence="2">The sequence shown here is derived from an EMBL/GenBank/DDBJ whole genome shotgun (WGS) entry which is preliminary data.</text>
</comment>
<dbReference type="AlphaFoldDB" id="A0A151CIB9"/>
<dbReference type="OrthoDB" id="5373209at2"/>